<feature type="non-terminal residue" evidence="1">
    <location>
        <position position="256"/>
    </location>
</feature>
<accession>A0A8H7SJ15</accession>
<sequence length="256" mass="29852">VDSCIKQHPALFEFLEESVEQSLDDLSLWAGFYPIKNDITEEEKKVLVFGKLVIADYWANCVKPVVSVKLNERIPFVEHVVPIFKYFSAVYKNIVGFQWCEKGLETNRFISLYHTDEAGRRRLSDGVGYVVGASDEVLLIESSGDDSEDHSKEDTMKLLECSIRSLKAEAERMKFASLETFRKRMDKKHWGFVFVRETIIPRLWENRYDWLKVFKLIYCLKNHLEEQRSISEQLRKETGGWVTVEAGKALKDLRNE</sequence>
<keyword evidence="2" id="KW-1185">Reference proteome</keyword>
<organism evidence="1 2">
    <name type="scientific">Thamnidium elegans</name>
    <dbReference type="NCBI Taxonomy" id="101142"/>
    <lineage>
        <taxon>Eukaryota</taxon>
        <taxon>Fungi</taxon>
        <taxon>Fungi incertae sedis</taxon>
        <taxon>Mucoromycota</taxon>
        <taxon>Mucoromycotina</taxon>
        <taxon>Mucoromycetes</taxon>
        <taxon>Mucorales</taxon>
        <taxon>Mucorineae</taxon>
        <taxon>Mucoraceae</taxon>
        <taxon>Thamnidium</taxon>
    </lineage>
</organism>
<proteinExistence type="predicted"/>
<evidence type="ECO:0000313" key="2">
    <source>
        <dbReference type="Proteomes" id="UP000613177"/>
    </source>
</evidence>
<dbReference type="AlphaFoldDB" id="A0A8H7SJ15"/>
<dbReference type="EMBL" id="JAEPRE010000218">
    <property type="protein sequence ID" value="KAG2230177.1"/>
    <property type="molecule type" value="Genomic_DNA"/>
</dbReference>
<evidence type="ECO:0000313" key="1">
    <source>
        <dbReference type="EMBL" id="KAG2230177.1"/>
    </source>
</evidence>
<dbReference type="Proteomes" id="UP000613177">
    <property type="component" value="Unassembled WGS sequence"/>
</dbReference>
<name>A0A8H7SJ15_9FUNG</name>
<reference evidence="1" key="1">
    <citation type="submission" date="2021-01" db="EMBL/GenBank/DDBJ databases">
        <title>Metabolic potential, ecology and presence of endohyphal bacteria is reflected in genomic diversity of Mucoromycotina.</title>
        <authorList>
            <person name="Muszewska A."/>
            <person name="Okrasinska A."/>
            <person name="Steczkiewicz K."/>
            <person name="Drgas O."/>
            <person name="Orlowska M."/>
            <person name="Perlinska-Lenart U."/>
            <person name="Aleksandrzak-Piekarczyk T."/>
            <person name="Szatraj K."/>
            <person name="Zielenkiewicz U."/>
            <person name="Pilsyk S."/>
            <person name="Malc E."/>
            <person name="Mieczkowski P."/>
            <person name="Kruszewska J.S."/>
            <person name="Biernat P."/>
            <person name="Pawlowska J."/>
        </authorList>
    </citation>
    <scope>NUCLEOTIDE SEQUENCE</scope>
    <source>
        <strain evidence="1">WA0000018081</strain>
    </source>
</reference>
<comment type="caution">
    <text evidence="1">The sequence shown here is derived from an EMBL/GenBank/DDBJ whole genome shotgun (WGS) entry which is preliminary data.</text>
</comment>
<protein>
    <submittedName>
        <fullName evidence="1">Uncharacterized protein</fullName>
    </submittedName>
</protein>
<gene>
    <name evidence="1" type="ORF">INT48_003482</name>
</gene>